<evidence type="ECO:0000313" key="3">
    <source>
        <dbReference type="Proteomes" id="UP000002624"/>
    </source>
</evidence>
<organism evidence="2 3">
    <name type="scientific">Ajellomyces capsulatus (strain H143)</name>
    <name type="common">Darling's disease fungus</name>
    <name type="synonym">Histoplasma capsulatum</name>
    <dbReference type="NCBI Taxonomy" id="544712"/>
    <lineage>
        <taxon>Eukaryota</taxon>
        <taxon>Fungi</taxon>
        <taxon>Dikarya</taxon>
        <taxon>Ascomycota</taxon>
        <taxon>Pezizomycotina</taxon>
        <taxon>Eurotiomycetes</taxon>
        <taxon>Eurotiomycetidae</taxon>
        <taxon>Onygenales</taxon>
        <taxon>Ajellomycetaceae</taxon>
        <taxon>Histoplasma</taxon>
    </lineage>
</organism>
<dbReference type="HOGENOM" id="CLU_2319704_0_0_1"/>
<sequence length="99" mass="10969">MPLIYDGPRKAVEQKETFAPRSYQGFQSEYRLGGSGPFKIPGEHWRHAKSTKIFHAQPPMDASMMSQCQSSRLHGFSSKVQNEEAGLRGPTLPPPRGAA</sequence>
<dbReference type="EMBL" id="GG692419">
    <property type="protein sequence ID" value="EER45213.1"/>
    <property type="molecule type" value="Genomic_DNA"/>
</dbReference>
<feature type="region of interest" description="Disordered" evidence="1">
    <location>
        <begin position="61"/>
        <end position="99"/>
    </location>
</feature>
<reference evidence="3" key="1">
    <citation type="submission" date="2009-05" db="EMBL/GenBank/DDBJ databases">
        <title>The genome sequence of Ajellomyces capsulatus strain H143.</title>
        <authorList>
            <person name="Champion M."/>
            <person name="Cuomo C.A."/>
            <person name="Ma L.-J."/>
            <person name="Henn M.R."/>
            <person name="Sil A."/>
            <person name="Goldman B."/>
            <person name="Young S.K."/>
            <person name="Kodira C.D."/>
            <person name="Zeng Q."/>
            <person name="Koehrsen M."/>
            <person name="Alvarado L."/>
            <person name="Berlin A.M."/>
            <person name="Borenstein D."/>
            <person name="Chen Z."/>
            <person name="Engels R."/>
            <person name="Freedman E."/>
            <person name="Gellesch M."/>
            <person name="Goldberg J."/>
            <person name="Griggs A."/>
            <person name="Gujja S."/>
            <person name="Heiman D.I."/>
            <person name="Hepburn T.A."/>
            <person name="Howarth C."/>
            <person name="Jen D."/>
            <person name="Larson L."/>
            <person name="Lewis B."/>
            <person name="Mehta T."/>
            <person name="Park D."/>
            <person name="Pearson M."/>
            <person name="Roberts A."/>
            <person name="Saif S."/>
            <person name="Shea T.D."/>
            <person name="Shenoy N."/>
            <person name="Sisk P."/>
            <person name="Stolte C."/>
            <person name="Sykes S."/>
            <person name="Walk T."/>
            <person name="White J."/>
            <person name="Yandava C."/>
            <person name="Klein B."/>
            <person name="McEwen J.G."/>
            <person name="Puccia R."/>
            <person name="Goldman G.H."/>
            <person name="Felipe M.S."/>
            <person name="Nino-Vega G."/>
            <person name="San-Blas G."/>
            <person name="Taylor J.W."/>
            <person name="Mendoza L."/>
            <person name="Galagan J.E."/>
            <person name="Nusbaum C."/>
            <person name="Birren B.W."/>
        </authorList>
    </citation>
    <scope>NUCLEOTIDE SEQUENCE [LARGE SCALE GENOMIC DNA]</scope>
    <source>
        <strain evidence="3">H143</strain>
    </source>
</reference>
<dbReference type="VEuPathDB" id="FungiDB:HCDG_00792"/>
<gene>
    <name evidence="2" type="ORF">HCDG_00792</name>
</gene>
<evidence type="ECO:0000256" key="1">
    <source>
        <dbReference type="SAM" id="MobiDB-lite"/>
    </source>
</evidence>
<accession>C6H260</accession>
<dbReference type="AlphaFoldDB" id="C6H260"/>
<protein>
    <submittedName>
        <fullName evidence="2">Uncharacterized protein</fullName>
    </submittedName>
</protein>
<dbReference type="Proteomes" id="UP000002624">
    <property type="component" value="Unassembled WGS sequence"/>
</dbReference>
<name>C6H260_AJECH</name>
<evidence type="ECO:0000313" key="2">
    <source>
        <dbReference type="EMBL" id="EER45213.1"/>
    </source>
</evidence>
<proteinExistence type="predicted"/>